<evidence type="ECO:0000313" key="2">
    <source>
        <dbReference type="EMBL" id="OWZ09363.1"/>
    </source>
</evidence>
<dbReference type="Proteomes" id="UP000198211">
    <property type="component" value="Unassembled WGS sequence"/>
</dbReference>
<dbReference type="AlphaFoldDB" id="A0A225VVA9"/>
<organism evidence="2 3">
    <name type="scientific">Phytophthora megakarya</name>
    <dbReference type="NCBI Taxonomy" id="4795"/>
    <lineage>
        <taxon>Eukaryota</taxon>
        <taxon>Sar</taxon>
        <taxon>Stramenopiles</taxon>
        <taxon>Oomycota</taxon>
        <taxon>Peronosporomycetes</taxon>
        <taxon>Peronosporales</taxon>
        <taxon>Peronosporaceae</taxon>
        <taxon>Phytophthora</taxon>
    </lineage>
</organism>
<evidence type="ECO:0000313" key="3">
    <source>
        <dbReference type="Proteomes" id="UP000198211"/>
    </source>
</evidence>
<protein>
    <submittedName>
        <fullName evidence="2">Uncharacterized protein</fullName>
    </submittedName>
</protein>
<keyword evidence="3" id="KW-1185">Reference proteome</keyword>
<feature type="region of interest" description="Disordered" evidence="1">
    <location>
        <begin position="102"/>
        <end position="121"/>
    </location>
</feature>
<dbReference type="EMBL" id="NBNE01002821">
    <property type="protein sequence ID" value="OWZ09363.1"/>
    <property type="molecule type" value="Genomic_DNA"/>
</dbReference>
<feature type="compositionally biased region" description="Basic residues" evidence="1">
    <location>
        <begin position="263"/>
        <end position="274"/>
    </location>
</feature>
<proteinExistence type="predicted"/>
<comment type="caution">
    <text evidence="2">The sequence shown here is derived from an EMBL/GenBank/DDBJ whole genome shotgun (WGS) entry which is preliminary data.</text>
</comment>
<accession>A0A225VVA9</accession>
<feature type="compositionally biased region" description="Basic residues" evidence="1">
    <location>
        <begin position="287"/>
        <end position="296"/>
    </location>
</feature>
<feature type="compositionally biased region" description="Basic and acidic residues" evidence="1">
    <location>
        <begin position="275"/>
        <end position="286"/>
    </location>
</feature>
<name>A0A225VVA9_9STRA</name>
<sequence>MWTDRIGLALQGARESGRGEWSGHALYFILGNILIGEAANWWKPGRYGEDMDPPEAGAFTTIWVERRYLVGGVSSEHKNPRSQGASCRLRCCIEESGWKTSGERTSADGSILPRNGQDDSSTDLEEAVIKAAEIDDPMENLVDMAVVTGNASSAVTQSEQTAGNDATTRTVALPGVGNMYVSPSGATAGIKNYAAVDPDGLVLYTNPKGAWNIIAGKYELPVGRKWNSRYWDETTNKRRAQVIRSPTPSTANEDRGHDEKRNHEPRRARKAARHRREEDSSDDEKPKPRKKTKPKRTAASSEDERDTKPQKKLKAVVRQILAE</sequence>
<dbReference type="OrthoDB" id="8963689at2759"/>
<reference evidence="3" key="1">
    <citation type="submission" date="2017-03" db="EMBL/GenBank/DDBJ databases">
        <title>Phytopthora megakarya and P. palmivora, two closely related causual agents of cacao black pod achieved similar genome size and gene model numbers by different mechanisms.</title>
        <authorList>
            <person name="Ali S."/>
            <person name="Shao J."/>
            <person name="Larry D.J."/>
            <person name="Kronmiller B."/>
            <person name="Shen D."/>
            <person name="Strem M.D."/>
            <person name="Melnick R.L."/>
            <person name="Guiltinan M.J."/>
            <person name="Tyler B.M."/>
            <person name="Meinhardt L.W."/>
            <person name="Bailey B.A."/>
        </authorList>
    </citation>
    <scope>NUCLEOTIDE SEQUENCE [LARGE SCALE GENOMIC DNA]</scope>
    <source>
        <strain evidence="3">zdho120</strain>
    </source>
</reference>
<feature type="compositionally biased region" description="Basic and acidic residues" evidence="1">
    <location>
        <begin position="252"/>
        <end position="262"/>
    </location>
</feature>
<gene>
    <name evidence="2" type="ORF">PHMEG_00017955</name>
</gene>
<feature type="region of interest" description="Disordered" evidence="1">
    <location>
        <begin position="237"/>
        <end position="323"/>
    </location>
</feature>
<evidence type="ECO:0000256" key="1">
    <source>
        <dbReference type="SAM" id="MobiDB-lite"/>
    </source>
</evidence>